<dbReference type="Gene3D" id="1.20.920.10">
    <property type="entry name" value="Bromodomain-like"/>
    <property type="match status" value="1"/>
</dbReference>
<feature type="compositionally biased region" description="Gly residues" evidence="3">
    <location>
        <begin position="741"/>
        <end position="751"/>
    </location>
</feature>
<feature type="compositionally biased region" description="Pro residues" evidence="3">
    <location>
        <begin position="514"/>
        <end position="523"/>
    </location>
</feature>
<gene>
    <name evidence="6" type="primary">tbrd-2</name>
</gene>
<accession>A0A6P4JC47</accession>
<feature type="domain" description="Bromo" evidence="4">
    <location>
        <begin position="45"/>
        <end position="117"/>
    </location>
</feature>
<evidence type="ECO:0000313" key="6">
    <source>
        <dbReference type="RefSeq" id="XP_017033106.2"/>
    </source>
</evidence>
<evidence type="ECO:0000256" key="1">
    <source>
        <dbReference type="ARBA" id="ARBA00023117"/>
    </source>
</evidence>
<dbReference type="SMART" id="SM00297">
    <property type="entry name" value="BROMO"/>
    <property type="match status" value="1"/>
</dbReference>
<feature type="compositionally biased region" description="Basic residues" evidence="3">
    <location>
        <begin position="794"/>
        <end position="803"/>
    </location>
</feature>
<sequence length="846" mass="94043">MNSSLSVKLSVPTCFHPAVLPKPGMAGVYTNQLHFVKKHLLDELAKKKFATDFMHPVDTEELQIPNYYYVIAQPMDLGTITKRVENNYYRDVEEAIADFRLIIDNCKQFNGVNTPIYRKCSQLERFLERELKNMPKGRPVPCYKDPMATSKVTKANPMAGALEQECQGHLKELQAVTNMTDGPARNFFGPKWNTLSTKVDKQFFKSFDEFCSSVCVIFKKYLDSGQMIYDKAGRFSGFKFTHDTHTLPAASVLLSDIRDMREYVDLMENGVKKCIKHPQKFKSVSETMCPTLQNMRAKLDGMELAITAKDSPNNGEDPGIVEEQVEVPAGVYIPSNSLDYLLDTPDALVSDDCTKLEPIEAEERRNIQTLFCTLPASAMREICSIVHAVENLGQKSGGALSFDLNTFDLTNVYIMKAAVNRALKLHNKVNLRVMQPEEKEGLRCSLESQLTDINERINFSRRKNAAPPTNDKNKNNPKNNGNQKRGRKRVKSPSPQPEARQSAAEVPKKKAKSPPKPNIPPTPVLKQPIQTGYKGHKAGKSKNEGQRMSEPVKNGGKMMSEQPKEEEPKNGGQRMPQAHKNQSQRMPLAHKNQSQMMPETAKYGVQRMPEQQHGGPRMPEAPTYEAQRMPEIPANRKQRMTEPPKYGLPRMPQTPKHRFAQGMPETPKNRGSQRIPATPKTPRCKFPINPGGRIIRKAPELPNFGTPVNPNIIPRTPGRFLPGGRLPVNKTPQILKENGGQFRGHGHGGGGHGKDHPVQPKPTGKPKNVKKIKTLADTSSDEEAVRNVATSGSKKSKQGKKKSQSSLFLTPGNPLNSDLCISSSSSSSSSSSNSSSSSDSSSSDEE</sequence>
<dbReference type="SUPFAM" id="SSF47370">
    <property type="entry name" value="Bromodomain"/>
    <property type="match status" value="1"/>
</dbReference>
<feature type="compositionally biased region" description="Low complexity" evidence="3">
    <location>
        <begin position="822"/>
        <end position="846"/>
    </location>
</feature>
<dbReference type="PANTHER" id="PTHR22880">
    <property type="entry name" value="FALZ-RELATED BROMODOMAIN-CONTAINING PROTEINS"/>
    <property type="match status" value="1"/>
</dbReference>
<reference evidence="5" key="1">
    <citation type="submission" date="2025-05" db="UniProtKB">
        <authorList>
            <consortium name="RefSeq"/>
        </authorList>
    </citation>
    <scope>NUCLEOTIDE SEQUENCE [LARGE SCALE GENOMIC DNA]</scope>
    <source>
        <strain evidence="5">14028-0561.14</strain>
    </source>
</reference>
<dbReference type="InterPro" id="IPR036427">
    <property type="entry name" value="Bromodomain-like_sf"/>
</dbReference>
<dbReference type="RefSeq" id="XP_017033106.2">
    <property type="nucleotide sequence ID" value="XM_017177617.3"/>
</dbReference>
<evidence type="ECO:0000259" key="4">
    <source>
        <dbReference type="PROSITE" id="PS50014"/>
    </source>
</evidence>
<dbReference type="GeneID" id="108082286"/>
<dbReference type="OrthoDB" id="6017at2759"/>
<keyword evidence="5" id="KW-1185">Reference proteome</keyword>
<dbReference type="InterPro" id="IPR050935">
    <property type="entry name" value="Bromo_chromatin_reader"/>
</dbReference>
<dbReference type="PRINTS" id="PR00503">
    <property type="entry name" value="BROMODOMAIN"/>
</dbReference>
<feature type="compositionally biased region" description="Low complexity" evidence="3">
    <location>
        <begin position="465"/>
        <end position="483"/>
    </location>
</feature>
<dbReference type="PANTHER" id="PTHR22880:SF225">
    <property type="entry name" value="BROMODOMAIN-CONTAINING PROTEIN BET-1-RELATED"/>
    <property type="match status" value="1"/>
</dbReference>
<dbReference type="Pfam" id="PF00439">
    <property type="entry name" value="Bromodomain"/>
    <property type="match status" value="1"/>
</dbReference>
<dbReference type="PROSITE" id="PS00633">
    <property type="entry name" value="BROMODOMAIN_1"/>
    <property type="match status" value="1"/>
</dbReference>
<dbReference type="Proteomes" id="UP001652661">
    <property type="component" value="Chromosome 2R"/>
</dbReference>
<proteinExistence type="predicted"/>
<evidence type="ECO:0000256" key="2">
    <source>
        <dbReference type="PROSITE-ProRule" id="PRU00035"/>
    </source>
</evidence>
<reference evidence="6" key="2">
    <citation type="submission" date="2025-08" db="UniProtKB">
        <authorList>
            <consortium name="RefSeq"/>
        </authorList>
    </citation>
    <scope>IDENTIFICATION</scope>
    <source>
        <strain evidence="6">14028-0561.14</strain>
        <tissue evidence="6">Whole fly</tissue>
    </source>
</reference>
<dbReference type="GO" id="GO:0006338">
    <property type="term" value="P:chromatin remodeling"/>
    <property type="evidence" value="ECO:0007669"/>
    <property type="project" value="TreeGrafter"/>
</dbReference>
<dbReference type="PROSITE" id="PS50014">
    <property type="entry name" value="BROMODOMAIN_2"/>
    <property type="match status" value="1"/>
</dbReference>
<evidence type="ECO:0000256" key="3">
    <source>
        <dbReference type="SAM" id="MobiDB-lite"/>
    </source>
</evidence>
<dbReference type="GO" id="GO:0000785">
    <property type="term" value="C:chromatin"/>
    <property type="evidence" value="ECO:0007669"/>
    <property type="project" value="TreeGrafter"/>
</dbReference>
<feature type="compositionally biased region" description="Polar residues" evidence="3">
    <location>
        <begin position="579"/>
        <end position="597"/>
    </location>
</feature>
<organism evidence="5 6">
    <name type="scientific">Drosophila kikkawai</name>
    <name type="common">Fruit fly</name>
    <dbReference type="NCBI Taxonomy" id="30033"/>
    <lineage>
        <taxon>Eukaryota</taxon>
        <taxon>Metazoa</taxon>
        <taxon>Ecdysozoa</taxon>
        <taxon>Arthropoda</taxon>
        <taxon>Hexapoda</taxon>
        <taxon>Insecta</taxon>
        <taxon>Pterygota</taxon>
        <taxon>Neoptera</taxon>
        <taxon>Endopterygota</taxon>
        <taxon>Diptera</taxon>
        <taxon>Brachycera</taxon>
        <taxon>Muscomorpha</taxon>
        <taxon>Ephydroidea</taxon>
        <taxon>Drosophilidae</taxon>
        <taxon>Drosophila</taxon>
        <taxon>Sophophora</taxon>
    </lineage>
</organism>
<dbReference type="InterPro" id="IPR001487">
    <property type="entry name" value="Bromodomain"/>
</dbReference>
<evidence type="ECO:0000313" key="5">
    <source>
        <dbReference type="Proteomes" id="UP001652661"/>
    </source>
</evidence>
<dbReference type="GO" id="GO:0005634">
    <property type="term" value="C:nucleus"/>
    <property type="evidence" value="ECO:0007669"/>
    <property type="project" value="TreeGrafter"/>
</dbReference>
<dbReference type="InterPro" id="IPR018359">
    <property type="entry name" value="Bromodomain_CS"/>
</dbReference>
<dbReference type="AlphaFoldDB" id="A0A6P4JC47"/>
<feature type="region of interest" description="Disordered" evidence="3">
    <location>
        <begin position="455"/>
        <end position="597"/>
    </location>
</feature>
<feature type="region of interest" description="Disordered" evidence="3">
    <location>
        <begin position="629"/>
        <end position="846"/>
    </location>
</feature>
<keyword evidence="1 2" id="KW-0103">Bromodomain</keyword>
<protein>
    <submittedName>
        <fullName evidence="6">Uncharacterized protein tbrd-2</fullName>
    </submittedName>
</protein>
<dbReference type="GO" id="GO:0006355">
    <property type="term" value="P:regulation of DNA-templated transcription"/>
    <property type="evidence" value="ECO:0007669"/>
    <property type="project" value="TreeGrafter"/>
</dbReference>
<name>A0A6P4JC47_DROKI</name>